<name>Q5DI66_SCHJA</name>
<dbReference type="AlphaFoldDB" id="Q5DI66"/>
<dbReference type="EMBL" id="AY812758">
    <property type="protein sequence ID" value="AAW24490.1"/>
    <property type="molecule type" value="mRNA"/>
</dbReference>
<reference evidence="1" key="1">
    <citation type="submission" date="2004-11" db="EMBL/GenBank/DDBJ databases">
        <title>The full-length cDNA sequences of Schistosoma japonicum genes.</title>
        <authorList>
            <person name="Han Z."/>
        </authorList>
    </citation>
    <scope>NUCLEOTIDE SEQUENCE</scope>
</reference>
<protein>
    <submittedName>
        <fullName evidence="1">SJCHGC02966 protein</fullName>
    </submittedName>
</protein>
<accession>Q5DI66</accession>
<organism evidence="1">
    <name type="scientific">Schistosoma japonicum</name>
    <name type="common">Blood fluke</name>
    <dbReference type="NCBI Taxonomy" id="6182"/>
    <lineage>
        <taxon>Eukaryota</taxon>
        <taxon>Metazoa</taxon>
        <taxon>Spiralia</taxon>
        <taxon>Lophotrochozoa</taxon>
        <taxon>Platyhelminthes</taxon>
        <taxon>Trematoda</taxon>
        <taxon>Digenea</taxon>
        <taxon>Strigeidida</taxon>
        <taxon>Schistosomatoidea</taxon>
        <taxon>Schistosomatidae</taxon>
        <taxon>Schistosoma</taxon>
    </lineage>
</organism>
<evidence type="ECO:0000313" key="1">
    <source>
        <dbReference type="EMBL" id="AAW24490.1"/>
    </source>
</evidence>
<proteinExistence type="evidence at transcript level"/>
<sequence length="123" mass="14367">MAKQAKRIYNKWKQEDMNEALTKLSEGVIGSNETHRKYKILKPTLLCHFKGLSKQVKSGRPKDLTEHMEKELVANILNLESNYFGPTARDLRKLPYHLAERYRFPYRFNKDKEIAGKNGIITS</sequence>
<reference evidence="1" key="2">
    <citation type="journal article" date="2006" name="PLoS Pathog.">
        <title>New perspectives on host-parasite interplay by comparative transcriptomic and proteomic analyses of Schistosoma japonicum.</title>
        <authorList>
            <person name="Liu F."/>
            <person name="Lu J."/>
            <person name="Hu W."/>
            <person name="Wang S.Y."/>
            <person name="Cui S.J."/>
            <person name="Chi M."/>
            <person name="Yan Q."/>
            <person name="Wang X.R."/>
            <person name="Song H.D."/>
            <person name="Xu X.N."/>
            <person name="Wang J.J."/>
            <person name="Zhang X.L."/>
            <person name="Zhang X."/>
            <person name="Wang Z.Q."/>
            <person name="Xue C.L."/>
            <person name="Brindley P.J."/>
            <person name="McManus D.P."/>
            <person name="Yang P.Y."/>
            <person name="Feng Z."/>
            <person name="Chen Z."/>
            <person name="Han Z.G."/>
        </authorList>
    </citation>
    <scope>NUCLEOTIDE SEQUENCE</scope>
</reference>